<keyword evidence="2" id="KW-0472">Membrane</keyword>
<dbReference type="InterPro" id="IPR032307">
    <property type="entry name" value="PepSY_TM-like_2"/>
</dbReference>
<dbReference type="PANTHER" id="PTHR40115">
    <property type="entry name" value="INNER MEMBRANE PROTEIN WITH PEPSY TM HELIX"/>
    <property type="match status" value="1"/>
</dbReference>
<evidence type="ECO:0000313" key="3">
    <source>
        <dbReference type="EMBL" id="KXU34678.1"/>
    </source>
</evidence>
<gene>
    <name evidence="3" type="ORF">AXK11_08090</name>
</gene>
<sequence length="233" mass="25777">MAATAAARPSRLAGTPPPPRKPLPPRKQPAKAWWSKQFYLWHWVSGAISLAAMILFAFTGITLNHADEIPATPQVTERTATLPAELLATIAPGDDEADSVKQPLPAALRHWLDTELGVYVGGRSFEWSPEDIYIDLPRPGGDGWMTIDRESGDIVHEVTLRGWISYLNDLHKGRNTGTEWAWFMDVFSVACVIFSLTGLALLFVHARRRPSTWPIVIGGIVLPVLILLIFVHS</sequence>
<feature type="transmembrane region" description="Helical" evidence="2">
    <location>
        <begin position="212"/>
        <end position="231"/>
    </location>
</feature>
<feature type="region of interest" description="Disordered" evidence="1">
    <location>
        <begin position="1"/>
        <end position="28"/>
    </location>
</feature>
<dbReference type="PANTHER" id="PTHR40115:SF1">
    <property type="entry name" value="INNER MEMBRANE PROTEIN WITH PEPSY TM HELIX"/>
    <property type="match status" value="1"/>
</dbReference>
<keyword evidence="4" id="KW-1185">Reference proteome</keyword>
<organism evidence="3 4">
    <name type="scientific">Cephaloticoccus primus</name>
    <dbReference type="NCBI Taxonomy" id="1548207"/>
    <lineage>
        <taxon>Bacteria</taxon>
        <taxon>Pseudomonadati</taxon>
        <taxon>Verrucomicrobiota</taxon>
        <taxon>Opitutia</taxon>
        <taxon>Opitutales</taxon>
        <taxon>Opitutaceae</taxon>
        <taxon>Cephaloticoccus</taxon>
    </lineage>
</organism>
<reference evidence="4" key="1">
    <citation type="submission" date="2016-02" db="EMBL/GenBank/DDBJ databases">
        <authorList>
            <person name="Sanders J.G."/>
            <person name="Lin J.Y."/>
            <person name="Wertz J.T."/>
            <person name="Russell J.A."/>
            <person name="Moreau C.S."/>
            <person name="Powell S."/>
        </authorList>
    </citation>
    <scope>NUCLEOTIDE SEQUENCE [LARGE SCALE GENOMIC DNA]</scope>
    <source>
        <strain evidence="4">CAG34</strain>
    </source>
</reference>
<feature type="transmembrane region" description="Helical" evidence="2">
    <location>
        <begin position="40"/>
        <end position="63"/>
    </location>
</feature>
<dbReference type="Pfam" id="PF16357">
    <property type="entry name" value="PepSY_TM_like_2"/>
    <property type="match status" value="1"/>
</dbReference>
<protein>
    <recommendedName>
        <fullName evidence="5">Peptidase</fullName>
    </recommendedName>
</protein>
<proteinExistence type="predicted"/>
<comment type="caution">
    <text evidence="3">The sequence shown here is derived from an EMBL/GenBank/DDBJ whole genome shotgun (WGS) entry which is preliminary data.</text>
</comment>
<keyword evidence="2" id="KW-1133">Transmembrane helix</keyword>
<dbReference type="AlphaFoldDB" id="A0A139SJC4"/>
<feature type="compositionally biased region" description="Pro residues" evidence="1">
    <location>
        <begin position="15"/>
        <end position="27"/>
    </location>
</feature>
<dbReference type="Proteomes" id="UP000070058">
    <property type="component" value="Unassembled WGS sequence"/>
</dbReference>
<feature type="transmembrane region" description="Helical" evidence="2">
    <location>
        <begin position="180"/>
        <end position="206"/>
    </location>
</feature>
<keyword evidence="2" id="KW-0812">Transmembrane</keyword>
<evidence type="ECO:0000256" key="2">
    <source>
        <dbReference type="SAM" id="Phobius"/>
    </source>
</evidence>
<evidence type="ECO:0008006" key="5">
    <source>
        <dbReference type="Google" id="ProtNLM"/>
    </source>
</evidence>
<evidence type="ECO:0000313" key="4">
    <source>
        <dbReference type="Proteomes" id="UP000070058"/>
    </source>
</evidence>
<name>A0A139SJC4_9BACT</name>
<dbReference type="STRING" id="1548207.AXK11_08090"/>
<evidence type="ECO:0000256" key="1">
    <source>
        <dbReference type="SAM" id="MobiDB-lite"/>
    </source>
</evidence>
<dbReference type="EMBL" id="LSZQ01000059">
    <property type="protein sequence ID" value="KXU34678.1"/>
    <property type="molecule type" value="Genomic_DNA"/>
</dbReference>
<accession>A0A139SJC4</accession>